<reference evidence="2 3" key="1">
    <citation type="journal article" date="2021" name="Elife">
        <title>Chloroplast acquisition without the gene transfer in kleptoplastic sea slugs, Plakobranchus ocellatus.</title>
        <authorList>
            <person name="Maeda T."/>
            <person name="Takahashi S."/>
            <person name="Yoshida T."/>
            <person name="Shimamura S."/>
            <person name="Takaki Y."/>
            <person name="Nagai Y."/>
            <person name="Toyoda A."/>
            <person name="Suzuki Y."/>
            <person name="Arimoto A."/>
            <person name="Ishii H."/>
            <person name="Satoh N."/>
            <person name="Nishiyama T."/>
            <person name="Hasebe M."/>
            <person name="Maruyama T."/>
            <person name="Minagawa J."/>
            <person name="Obokata J."/>
            <person name="Shigenobu S."/>
        </authorList>
    </citation>
    <scope>NUCLEOTIDE SEQUENCE [LARGE SCALE GENOMIC DNA]</scope>
</reference>
<evidence type="ECO:0000313" key="2">
    <source>
        <dbReference type="EMBL" id="GFO23242.1"/>
    </source>
</evidence>
<sequence>MAYSTSTFRSTKRFRPSANFKRSGAVHASPQQDDLRLSYPPPGQGIGNGARTRDRRIPEDIRADSLEPLCHRRPVVLKLASIATFQPV</sequence>
<feature type="region of interest" description="Disordered" evidence="1">
    <location>
        <begin position="1"/>
        <end position="57"/>
    </location>
</feature>
<dbReference type="Proteomes" id="UP000735302">
    <property type="component" value="Unassembled WGS sequence"/>
</dbReference>
<gene>
    <name evidence="2" type="ORF">PoB_004974700</name>
</gene>
<evidence type="ECO:0000313" key="3">
    <source>
        <dbReference type="Proteomes" id="UP000735302"/>
    </source>
</evidence>
<comment type="caution">
    <text evidence="2">The sequence shown here is derived from an EMBL/GenBank/DDBJ whole genome shotgun (WGS) entry which is preliminary data.</text>
</comment>
<proteinExistence type="predicted"/>
<name>A0AAV4BVP5_9GAST</name>
<dbReference type="AlphaFoldDB" id="A0AAV4BVP5"/>
<keyword evidence="3" id="KW-1185">Reference proteome</keyword>
<organism evidence="2 3">
    <name type="scientific">Plakobranchus ocellatus</name>
    <dbReference type="NCBI Taxonomy" id="259542"/>
    <lineage>
        <taxon>Eukaryota</taxon>
        <taxon>Metazoa</taxon>
        <taxon>Spiralia</taxon>
        <taxon>Lophotrochozoa</taxon>
        <taxon>Mollusca</taxon>
        <taxon>Gastropoda</taxon>
        <taxon>Heterobranchia</taxon>
        <taxon>Euthyneura</taxon>
        <taxon>Panpulmonata</taxon>
        <taxon>Sacoglossa</taxon>
        <taxon>Placobranchoidea</taxon>
        <taxon>Plakobranchidae</taxon>
        <taxon>Plakobranchus</taxon>
    </lineage>
</organism>
<accession>A0AAV4BVP5</accession>
<protein>
    <submittedName>
        <fullName evidence="2">Uncharacterized protein</fullName>
    </submittedName>
</protein>
<evidence type="ECO:0000256" key="1">
    <source>
        <dbReference type="SAM" id="MobiDB-lite"/>
    </source>
</evidence>
<dbReference type="EMBL" id="BLXT01005502">
    <property type="protein sequence ID" value="GFO23242.1"/>
    <property type="molecule type" value="Genomic_DNA"/>
</dbReference>